<evidence type="ECO:0000256" key="11">
    <source>
        <dbReference type="ARBA" id="ARBA00022842"/>
    </source>
</evidence>
<dbReference type="InterPro" id="IPR007012">
    <property type="entry name" value="PolA_pol_cen_dom"/>
</dbReference>
<dbReference type="GO" id="GO:0005634">
    <property type="term" value="C:nucleus"/>
    <property type="evidence" value="ECO:0007669"/>
    <property type="project" value="UniProtKB-SubCell"/>
</dbReference>
<evidence type="ECO:0000256" key="2">
    <source>
        <dbReference type="ARBA" id="ARBA00001946"/>
    </source>
</evidence>
<dbReference type="GO" id="GO:0003723">
    <property type="term" value="F:RNA binding"/>
    <property type="evidence" value="ECO:0007669"/>
    <property type="project" value="InterPro"/>
</dbReference>
<accession>A0A077WA66</accession>
<gene>
    <name evidence="16" type="ORF">LRAMOSA06876</name>
</gene>
<dbReference type="GO" id="GO:0046872">
    <property type="term" value="F:metal ion binding"/>
    <property type="evidence" value="ECO:0007669"/>
    <property type="project" value="UniProtKB-KW"/>
</dbReference>
<dbReference type="Pfam" id="PF04926">
    <property type="entry name" value="PAP_RNA-bind"/>
    <property type="match status" value="1"/>
</dbReference>
<sequence>MDGNINIQSYLSQHHITEYRKETERRARALQQLRSLIPELIARITQSTTVKRDDFECQLQPFGSYGLGGYITGADIDLVFLAAAPIRRNQFFNIFPQLLRRTPRVSNVEVIRRTAVPIIKFILDGFSIDISFANLKVNTIPAGINLLDDNLLYGLDTVCIASLDGPRTQQFIMNSVRRQHVSTFQIALQVIKYWATQRCLYGKQIGYLNGSTWTFLLLKTYLLSDLDAPMTAETLLSSFFKTWSNWDWRHPVMLTKTIPTLGDKSPDYDTMTDFQDAYMPIISPCYPVCSAAPFVTKSTRQVIFQELERARDIVEHTMGDTDTMLDLLFRKLVFFNRYYHFLQITITAETFKSKETWIRKMACNIPMFLQMLEANAQLTQIHPYTKVYTQQFSYRTDQGRMALEDGDFDPESDFGAGTLKPGSLHVVCYLIGLKAQEGYPVIDIFQPVDDFLRELDGKRNEKDRDVTFAVKAIKRKQVPDWIRTYDQ</sequence>
<comment type="cofactor">
    <cofactor evidence="1">
        <name>Mn(2+)</name>
        <dbReference type="ChEBI" id="CHEBI:29035"/>
    </cofactor>
</comment>
<evidence type="ECO:0000256" key="1">
    <source>
        <dbReference type="ARBA" id="ARBA00001936"/>
    </source>
</evidence>
<dbReference type="SUPFAM" id="SSF81301">
    <property type="entry name" value="Nucleotidyltransferase"/>
    <property type="match status" value="1"/>
</dbReference>
<reference evidence="16" key="1">
    <citation type="journal article" date="2014" name="Genome Announc.">
        <title>De novo whole-genome sequence and genome annotation of Lichtheimia ramosa.</title>
        <authorList>
            <person name="Linde J."/>
            <person name="Schwartze V."/>
            <person name="Binder U."/>
            <person name="Lass-Florl C."/>
            <person name="Voigt K."/>
            <person name="Horn F."/>
        </authorList>
    </citation>
    <scope>NUCLEOTIDE SEQUENCE</scope>
    <source>
        <strain evidence="16">JMRC FSU:6197</strain>
    </source>
</reference>
<dbReference type="InterPro" id="IPR011068">
    <property type="entry name" value="NuclTrfase_I-like_C"/>
</dbReference>
<evidence type="ECO:0000256" key="6">
    <source>
        <dbReference type="ARBA" id="ARBA00022664"/>
    </source>
</evidence>
<dbReference type="GO" id="GO:0006397">
    <property type="term" value="P:mRNA processing"/>
    <property type="evidence" value="ECO:0007669"/>
    <property type="project" value="UniProtKB-KW"/>
</dbReference>
<evidence type="ECO:0000256" key="7">
    <source>
        <dbReference type="ARBA" id="ARBA00022679"/>
    </source>
</evidence>
<dbReference type="GO" id="GO:1990817">
    <property type="term" value="F:poly(A) RNA polymerase activity"/>
    <property type="evidence" value="ECO:0007669"/>
    <property type="project" value="UniProtKB-EC"/>
</dbReference>
<dbReference type="SUPFAM" id="SSF81631">
    <property type="entry name" value="PAP/OAS1 substrate-binding domain"/>
    <property type="match status" value="1"/>
</dbReference>
<evidence type="ECO:0000256" key="10">
    <source>
        <dbReference type="ARBA" id="ARBA00022840"/>
    </source>
</evidence>
<dbReference type="OrthoDB" id="10263155at2759"/>
<dbReference type="InterPro" id="IPR043519">
    <property type="entry name" value="NT_sf"/>
</dbReference>
<dbReference type="GO" id="GO:0031123">
    <property type="term" value="P:RNA 3'-end processing"/>
    <property type="evidence" value="ECO:0007669"/>
    <property type="project" value="InterPro"/>
</dbReference>
<dbReference type="SUPFAM" id="SSF55003">
    <property type="entry name" value="PAP/Archaeal CCA-adding enzyme, C-terminal domain"/>
    <property type="match status" value="1"/>
</dbReference>
<keyword evidence="9" id="KW-0547">Nucleotide-binding</keyword>
<dbReference type="Pfam" id="PF04928">
    <property type="entry name" value="PAP_central"/>
    <property type="match status" value="1"/>
</dbReference>
<keyword evidence="12" id="KW-0539">Nucleus</keyword>
<comment type="similarity">
    <text evidence="4">Belongs to the poly(A) polymerase family.</text>
</comment>
<dbReference type="Gene3D" id="1.10.1410.10">
    <property type="match status" value="1"/>
</dbReference>
<evidence type="ECO:0000256" key="5">
    <source>
        <dbReference type="ARBA" id="ARBA00012388"/>
    </source>
</evidence>
<keyword evidence="6" id="KW-0507">mRNA processing</keyword>
<dbReference type="PANTHER" id="PTHR10682">
    <property type="entry name" value="POLY A POLYMERASE"/>
    <property type="match status" value="1"/>
</dbReference>
<comment type="cofactor">
    <cofactor evidence="2">
        <name>Mg(2+)</name>
        <dbReference type="ChEBI" id="CHEBI:18420"/>
    </cofactor>
</comment>
<keyword evidence="8" id="KW-0479">Metal-binding</keyword>
<keyword evidence="11" id="KW-0460">Magnesium</keyword>
<dbReference type="Gene3D" id="3.30.70.590">
    <property type="entry name" value="Poly(A) polymerase predicted RNA binding domain"/>
    <property type="match status" value="1"/>
</dbReference>
<dbReference type="EC" id="2.7.7.19" evidence="5"/>
<keyword evidence="10" id="KW-0067">ATP-binding</keyword>
<evidence type="ECO:0000259" key="14">
    <source>
        <dbReference type="Pfam" id="PF04928"/>
    </source>
</evidence>
<evidence type="ECO:0000256" key="4">
    <source>
        <dbReference type="ARBA" id="ARBA00010912"/>
    </source>
</evidence>
<protein>
    <recommendedName>
        <fullName evidence="5">polynucleotide adenylyltransferase</fullName>
        <ecNumber evidence="5">2.7.7.19</ecNumber>
    </recommendedName>
</protein>
<dbReference type="CDD" id="cd05402">
    <property type="entry name" value="NT_PAP_TUTase"/>
    <property type="match status" value="1"/>
</dbReference>
<feature type="domain" description="Poly(A) polymerase RNA-binding" evidence="13">
    <location>
        <begin position="334"/>
        <end position="483"/>
    </location>
</feature>
<dbReference type="PANTHER" id="PTHR10682:SF10">
    <property type="entry name" value="POLYNUCLEOTIDE ADENYLYLTRANSFERASE"/>
    <property type="match status" value="1"/>
</dbReference>
<evidence type="ECO:0000259" key="15">
    <source>
        <dbReference type="Pfam" id="PF20750"/>
    </source>
</evidence>
<organism evidence="16">
    <name type="scientific">Lichtheimia ramosa</name>
    <dbReference type="NCBI Taxonomy" id="688394"/>
    <lineage>
        <taxon>Eukaryota</taxon>
        <taxon>Fungi</taxon>
        <taxon>Fungi incertae sedis</taxon>
        <taxon>Mucoromycota</taxon>
        <taxon>Mucoromycotina</taxon>
        <taxon>Mucoromycetes</taxon>
        <taxon>Mucorales</taxon>
        <taxon>Lichtheimiaceae</taxon>
        <taxon>Lichtheimia</taxon>
    </lineage>
</organism>
<comment type="subcellular location">
    <subcellularLocation>
        <location evidence="3">Nucleus</location>
    </subcellularLocation>
</comment>
<dbReference type="Gene3D" id="3.30.460.10">
    <property type="entry name" value="Beta Polymerase, domain 2"/>
    <property type="match status" value="1"/>
</dbReference>
<evidence type="ECO:0000256" key="12">
    <source>
        <dbReference type="ARBA" id="ARBA00023242"/>
    </source>
</evidence>
<evidence type="ECO:0000256" key="3">
    <source>
        <dbReference type="ARBA" id="ARBA00004123"/>
    </source>
</evidence>
<dbReference type="InterPro" id="IPR007010">
    <property type="entry name" value="PolA_pol_RNA-bd_dom"/>
</dbReference>
<feature type="domain" description="Poly(A) polymerase nucleotidyltransferase" evidence="15">
    <location>
        <begin position="8"/>
        <end position="176"/>
    </location>
</feature>
<evidence type="ECO:0000259" key="13">
    <source>
        <dbReference type="Pfam" id="PF04926"/>
    </source>
</evidence>
<keyword evidence="7" id="KW-0808">Transferase</keyword>
<dbReference type="Pfam" id="PF20750">
    <property type="entry name" value="PAP_NTPase"/>
    <property type="match status" value="1"/>
</dbReference>
<dbReference type="InterPro" id="IPR048840">
    <property type="entry name" value="PolA_pol_NTPase"/>
</dbReference>
<feature type="domain" description="Poly(A) polymerase central" evidence="14">
    <location>
        <begin position="183"/>
        <end position="327"/>
    </location>
</feature>
<evidence type="ECO:0000256" key="8">
    <source>
        <dbReference type="ARBA" id="ARBA00022723"/>
    </source>
</evidence>
<evidence type="ECO:0000256" key="9">
    <source>
        <dbReference type="ARBA" id="ARBA00022741"/>
    </source>
</evidence>
<proteinExistence type="inferred from homology"/>
<name>A0A077WA66_9FUNG</name>
<dbReference type="GO" id="GO:0005524">
    <property type="term" value="F:ATP binding"/>
    <property type="evidence" value="ECO:0007669"/>
    <property type="project" value="UniProtKB-KW"/>
</dbReference>
<dbReference type="EMBL" id="LK023314">
    <property type="protein sequence ID" value="CDS03921.1"/>
    <property type="molecule type" value="Genomic_DNA"/>
</dbReference>
<evidence type="ECO:0000313" key="16">
    <source>
        <dbReference type="EMBL" id="CDS03921.1"/>
    </source>
</evidence>
<dbReference type="AlphaFoldDB" id="A0A077WA66"/>